<feature type="transmembrane region" description="Helical" evidence="1">
    <location>
        <begin position="53"/>
        <end position="79"/>
    </location>
</feature>
<dbReference type="InterPro" id="IPR003848">
    <property type="entry name" value="DUF218"/>
</dbReference>
<gene>
    <name evidence="3" type="ORF">JK358_21240</name>
</gene>
<dbReference type="RefSeq" id="WP_201949510.1">
    <property type="nucleotide sequence ID" value="NZ_JAERRJ010000008.1"/>
</dbReference>
<name>A0ABS1M9N0_9NOCA</name>
<feature type="transmembrane region" description="Helical" evidence="1">
    <location>
        <begin position="91"/>
        <end position="113"/>
    </location>
</feature>
<dbReference type="Proteomes" id="UP000602198">
    <property type="component" value="Unassembled WGS sequence"/>
</dbReference>
<protein>
    <submittedName>
        <fullName evidence="3">YdcF family protein</fullName>
    </submittedName>
</protein>
<keyword evidence="1" id="KW-0812">Transmembrane</keyword>
<dbReference type="InterPro" id="IPR014729">
    <property type="entry name" value="Rossmann-like_a/b/a_fold"/>
</dbReference>
<evidence type="ECO:0000313" key="3">
    <source>
        <dbReference type="EMBL" id="MBL1076924.1"/>
    </source>
</evidence>
<dbReference type="EMBL" id="JAERRJ010000008">
    <property type="protein sequence ID" value="MBL1076924.1"/>
    <property type="molecule type" value="Genomic_DNA"/>
</dbReference>
<feature type="transmembrane region" description="Helical" evidence="1">
    <location>
        <begin position="119"/>
        <end position="145"/>
    </location>
</feature>
<dbReference type="Gene3D" id="3.40.50.620">
    <property type="entry name" value="HUPs"/>
    <property type="match status" value="1"/>
</dbReference>
<dbReference type="CDD" id="cd06259">
    <property type="entry name" value="YdcF-like"/>
    <property type="match status" value="1"/>
</dbReference>
<evidence type="ECO:0000313" key="4">
    <source>
        <dbReference type="Proteomes" id="UP000602198"/>
    </source>
</evidence>
<dbReference type="PANTHER" id="PTHR30336">
    <property type="entry name" value="INNER MEMBRANE PROTEIN, PROBABLE PERMEASE"/>
    <property type="match status" value="1"/>
</dbReference>
<keyword evidence="1" id="KW-0472">Membrane</keyword>
<proteinExistence type="predicted"/>
<evidence type="ECO:0000259" key="2">
    <source>
        <dbReference type="Pfam" id="PF02698"/>
    </source>
</evidence>
<feature type="domain" description="DUF218" evidence="2">
    <location>
        <begin position="157"/>
        <end position="303"/>
    </location>
</feature>
<dbReference type="PANTHER" id="PTHR30336:SF4">
    <property type="entry name" value="ENVELOPE BIOGENESIS FACTOR ELYC"/>
    <property type="match status" value="1"/>
</dbReference>
<sequence>MIALVLGLVLLGIFALRVSREPRRLGNGIVLLIALAFTIIGLMDSEDSSGLTFAVGVVIVLSPLLVLVLAGLLIANGVLMVRREGRRVANFLSFGLGLALIAPYVLFVVTLLLGSPWFAAAMASITLVVSYIGFLLLAFLLYSFVYLRLPYRRGMGAIVVHGSGLIGSRVPPLLASRLDRALRVYSAEITAGHRPLLVTSGGKGSDETVAEADAMAGYLIDRGLPETAVLREDRSTTTRENLLYTRNLLAQHGIAPRMVLVTSNFHALRTAILARRMGLDAAVVGSRTAPYYLPSAILREFAGILFEHKWTNALICLVLAALPILALLAIPSDPVWHEALRV</sequence>
<keyword evidence="1" id="KW-1133">Transmembrane helix</keyword>
<dbReference type="InterPro" id="IPR051599">
    <property type="entry name" value="Cell_Envelope_Assoc"/>
</dbReference>
<reference evidence="3 4" key="1">
    <citation type="submission" date="2021-01" db="EMBL/GenBank/DDBJ databases">
        <title>WGS of actinomycetes isolated from Thailand.</title>
        <authorList>
            <person name="Thawai C."/>
        </authorList>
    </citation>
    <scope>NUCLEOTIDE SEQUENCE [LARGE SCALE GENOMIC DNA]</scope>
    <source>
        <strain evidence="3 4">LPG 2</strain>
    </source>
</reference>
<keyword evidence="4" id="KW-1185">Reference proteome</keyword>
<evidence type="ECO:0000256" key="1">
    <source>
        <dbReference type="SAM" id="Phobius"/>
    </source>
</evidence>
<dbReference type="Pfam" id="PF02698">
    <property type="entry name" value="DUF218"/>
    <property type="match status" value="1"/>
</dbReference>
<feature type="transmembrane region" description="Helical" evidence="1">
    <location>
        <begin position="310"/>
        <end position="330"/>
    </location>
</feature>
<comment type="caution">
    <text evidence="3">The sequence shown here is derived from an EMBL/GenBank/DDBJ whole genome shotgun (WGS) entry which is preliminary data.</text>
</comment>
<accession>A0ABS1M9N0</accession>
<organism evidence="3 4">
    <name type="scientific">Nocardia acididurans</name>
    <dbReference type="NCBI Taxonomy" id="2802282"/>
    <lineage>
        <taxon>Bacteria</taxon>
        <taxon>Bacillati</taxon>
        <taxon>Actinomycetota</taxon>
        <taxon>Actinomycetes</taxon>
        <taxon>Mycobacteriales</taxon>
        <taxon>Nocardiaceae</taxon>
        <taxon>Nocardia</taxon>
    </lineage>
</organism>